<dbReference type="GO" id="GO:0003677">
    <property type="term" value="F:DNA binding"/>
    <property type="evidence" value="ECO:0007669"/>
    <property type="project" value="UniProtKB-KW"/>
</dbReference>
<name>A0A336JKJ8_9BRAD</name>
<dbReference type="InterPro" id="IPR036388">
    <property type="entry name" value="WH-like_DNA-bd_sf"/>
</dbReference>
<reference evidence="3 4" key="1">
    <citation type="submission" date="2017-08" db="EMBL/GenBank/DDBJ databases">
        <authorList>
            <person name="de Groot N.N."/>
        </authorList>
    </citation>
    <scope>NUCLEOTIDE SEQUENCE [LARGE SCALE GENOMIC DNA]</scope>
    <source>
        <strain evidence="3 4">JA575</strain>
    </source>
</reference>
<evidence type="ECO:0000313" key="4">
    <source>
        <dbReference type="Proteomes" id="UP000252631"/>
    </source>
</evidence>
<keyword evidence="3" id="KW-0238">DNA-binding</keyword>
<dbReference type="EMBL" id="QRDT01000006">
    <property type="protein sequence ID" value="RED37730.1"/>
    <property type="molecule type" value="Genomic_DNA"/>
</dbReference>
<dbReference type="SMART" id="SM00421">
    <property type="entry name" value="HTH_LUXR"/>
    <property type="match status" value="1"/>
</dbReference>
<dbReference type="InterPro" id="IPR000792">
    <property type="entry name" value="Tscrpt_reg_LuxR_C"/>
</dbReference>
<dbReference type="Proteomes" id="UP000256343">
    <property type="component" value="Unassembled WGS sequence"/>
</dbReference>
<accession>A0A336JKJ8</accession>
<reference evidence="2 5" key="2">
    <citation type="submission" date="2018-07" db="EMBL/GenBank/DDBJ databases">
        <title>Genomic Encyclopedia of Archaeal and Bacterial Type Strains, Phase II (KMG-II): from individual species to whole genera.</title>
        <authorList>
            <person name="Goeker M."/>
        </authorList>
    </citation>
    <scope>NUCLEOTIDE SEQUENCE [LARGE SCALE GENOMIC DNA]</scope>
    <source>
        <strain evidence="2 5">JA575</strain>
    </source>
</reference>
<organism evidence="3 4">
    <name type="scientific">Rhodopseudomonas pentothenatexigens</name>
    <dbReference type="NCBI Taxonomy" id="999699"/>
    <lineage>
        <taxon>Bacteria</taxon>
        <taxon>Pseudomonadati</taxon>
        <taxon>Pseudomonadota</taxon>
        <taxon>Alphaproteobacteria</taxon>
        <taxon>Hyphomicrobiales</taxon>
        <taxon>Nitrobacteraceae</taxon>
        <taxon>Rhodopseudomonas</taxon>
    </lineage>
</organism>
<feature type="domain" description="HTH luxR-type" evidence="1">
    <location>
        <begin position="297"/>
        <end position="354"/>
    </location>
</feature>
<proteinExistence type="predicted"/>
<gene>
    <name evidence="2" type="ORF">BJ125_10653</name>
    <name evidence="3" type="ORF">SAMN05892882_10653</name>
</gene>
<protein>
    <submittedName>
        <fullName evidence="3">DNA-binding CsgD family transcriptional regulator</fullName>
    </submittedName>
</protein>
<evidence type="ECO:0000259" key="1">
    <source>
        <dbReference type="SMART" id="SM00421"/>
    </source>
</evidence>
<dbReference type="SUPFAM" id="SSF46894">
    <property type="entry name" value="C-terminal effector domain of the bipartite response regulators"/>
    <property type="match status" value="1"/>
</dbReference>
<keyword evidence="5" id="KW-1185">Reference proteome</keyword>
<dbReference type="GO" id="GO:0006355">
    <property type="term" value="P:regulation of DNA-templated transcription"/>
    <property type="evidence" value="ECO:0007669"/>
    <property type="project" value="InterPro"/>
</dbReference>
<dbReference type="Proteomes" id="UP000252631">
    <property type="component" value="Unassembled WGS sequence"/>
</dbReference>
<dbReference type="OrthoDB" id="7444822at2"/>
<dbReference type="AlphaFoldDB" id="A0A336JKJ8"/>
<evidence type="ECO:0000313" key="5">
    <source>
        <dbReference type="Proteomes" id="UP000256343"/>
    </source>
</evidence>
<evidence type="ECO:0000313" key="2">
    <source>
        <dbReference type="EMBL" id="RED37730.1"/>
    </source>
</evidence>
<dbReference type="InterPro" id="IPR016032">
    <property type="entry name" value="Sig_transdc_resp-reg_C-effctor"/>
</dbReference>
<dbReference type="RefSeq" id="WP_114357336.1">
    <property type="nucleotide sequence ID" value="NZ_QRDT01000006.1"/>
</dbReference>
<dbReference type="EMBL" id="UFQQ01000006">
    <property type="protein sequence ID" value="SSW90230.1"/>
    <property type="molecule type" value="Genomic_DNA"/>
</dbReference>
<evidence type="ECO:0000313" key="3">
    <source>
        <dbReference type="EMBL" id="SSW90230.1"/>
    </source>
</evidence>
<sequence>MDHQDLIDKIYEAAFIPELWPDVIQALGAVSHSASGAMLVFDGTMPIGFKATQLLFDTIHNFCTTSAWRESRRIQHFYTNPLSGFALGSEYFPPEIVEEDERLLKLKKLGFHDYAGTIIPMPTGEIVVFALHRKIDDDAFSKRELDGLNEFYGHLARSSLMSARLRLQQAHATAAAMAAFGLPAAVLTNSGRVLSTNLLLENMPDVFVPLAHGRMCIGDTETNKLLQEVINAQQAGAEPSVRSVPLMSRNNIEPMVVHALPLRRSAHDVFSGGDILIVASPVTASSMVPSPTILMGLFDLTPAETKVSMALASGKSLKEAALENHVTVKTARSYLERIFAKTGTRQQSQLVALLKSTAAPGNRTG</sequence>
<dbReference type="Gene3D" id="1.10.10.10">
    <property type="entry name" value="Winged helix-like DNA-binding domain superfamily/Winged helix DNA-binding domain"/>
    <property type="match status" value="1"/>
</dbReference>